<evidence type="ECO:0000313" key="2">
    <source>
        <dbReference type="Proteomes" id="UP000215914"/>
    </source>
</evidence>
<dbReference type="Proteomes" id="UP000215914">
    <property type="component" value="Unassembled WGS sequence"/>
</dbReference>
<accession>A0A9K3NBC7</accession>
<name>A0A9K3NBC7_HELAN</name>
<reference evidence="1" key="1">
    <citation type="journal article" date="2017" name="Nature">
        <title>The sunflower genome provides insights into oil metabolism, flowering and Asterid evolution.</title>
        <authorList>
            <person name="Badouin H."/>
            <person name="Gouzy J."/>
            <person name="Grassa C.J."/>
            <person name="Murat F."/>
            <person name="Staton S.E."/>
            <person name="Cottret L."/>
            <person name="Lelandais-Briere C."/>
            <person name="Owens G.L."/>
            <person name="Carrere S."/>
            <person name="Mayjonade B."/>
            <person name="Legrand L."/>
            <person name="Gill N."/>
            <person name="Kane N.C."/>
            <person name="Bowers J.E."/>
            <person name="Hubner S."/>
            <person name="Bellec A."/>
            <person name="Berard A."/>
            <person name="Berges H."/>
            <person name="Blanchet N."/>
            <person name="Boniface M.C."/>
            <person name="Brunel D."/>
            <person name="Catrice O."/>
            <person name="Chaidir N."/>
            <person name="Claudel C."/>
            <person name="Donnadieu C."/>
            <person name="Faraut T."/>
            <person name="Fievet G."/>
            <person name="Helmstetter N."/>
            <person name="King M."/>
            <person name="Knapp S.J."/>
            <person name="Lai Z."/>
            <person name="Le Paslier M.C."/>
            <person name="Lippi Y."/>
            <person name="Lorenzon L."/>
            <person name="Mandel J.R."/>
            <person name="Marage G."/>
            <person name="Marchand G."/>
            <person name="Marquand E."/>
            <person name="Bret-Mestries E."/>
            <person name="Morien E."/>
            <person name="Nambeesan S."/>
            <person name="Nguyen T."/>
            <person name="Pegot-Espagnet P."/>
            <person name="Pouilly N."/>
            <person name="Raftis F."/>
            <person name="Sallet E."/>
            <person name="Schiex T."/>
            <person name="Thomas J."/>
            <person name="Vandecasteele C."/>
            <person name="Vares D."/>
            <person name="Vear F."/>
            <person name="Vautrin S."/>
            <person name="Crespi M."/>
            <person name="Mangin B."/>
            <person name="Burke J.M."/>
            <person name="Salse J."/>
            <person name="Munos S."/>
            <person name="Vincourt P."/>
            <person name="Rieseberg L.H."/>
            <person name="Langlade N.B."/>
        </authorList>
    </citation>
    <scope>NUCLEOTIDE SEQUENCE</scope>
    <source>
        <tissue evidence="1">Leaves</tissue>
    </source>
</reference>
<gene>
    <name evidence="1" type="ORF">HanXRQr2_Chr08g0322371</name>
</gene>
<organism evidence="1 2">
    <name type="scientific">Helianthus annuus</name>
    <name type="common">Common sunflower</name>
    <dbReference type="NCBI Taxonomy" id="4232"/>
    <lineage>
        <taxon>Eukaryota</taxon>
        <taxon>Viridiplantae</taxon>
        <taxon>Streptophyta</taxon>
        <taxon>Embryophyta</taxon>
        <taxon>Tracheophyta</taxon>
        <taxon>Spermatophyta</taxon>
        <taxon>Magnoliopsida</taxon>
        <taxon>eudicotyledons</taxon>
        <taxon>Gunneridae</taxon>
        <taxon>Pentapetalae</taxon>
        <taxon>asterids</taxon>
        <taxon>campanulids</taxon>
        <taxon>Asterales</taxon>
        <taxon>Asteraceae</taxon>
        <taxon>Asteroideae</taxon>
        <taxon>Heliantheae alliance</taxon>
        <taxon>Heliantheae</taxon>
        <taxon>Helianthus</taxon>
    </lineage>
</organism>
<dbReference type="EMBL" id="MNCJ02000323">
    <property type="protein sequence ID" value="KAF5793924.1"/>
    <property type="molecule type" value="Genomic_DNA"/>
</dbReference>
<comment type="caution">
    <text evidence="1">The sequence shown here is derived from an EMBL/GenBank/DDBJ whole genome shotgun (WGS) entry which is preliminary data.</text>
</comment>
<proteinExistence type="predicted"/>
<keyword evidence="2" id="KW-1185">Reference proteome</keyword>
<sequence length="52" mass="5990">MPVQAKFHICTIFVPDIFETCQFHLKKLRMNRIIGQTTGTKTAVNSCFFGRN</sequence>
<evidence type="ECO:0000313" key="1">
    <source>
        <dbReference type="EMBL" id="KAF5793924.1"/>
    </source>
</evidence>
<protein>
    <submittedName>
        <fullName evidence="1">Uncharacterized protein</fullName>
    </submittedName>
</protein>
<reference evidence="1" key="2">
    <citation type="submission" date="2020-06" db="EMBL/GenBank/DDBJ databases">
        <title>Helianthus annuus Genome sequencing and assembly Release 2.</title>
        <authorList>
            <person name="Gouzy J."/>
            <person name="Langlade N."/>
            <person name="Munos S."/>
        </authorList>
    </citation>
    <scope>NUCLEOTIDE SEQUENCE</scope>
    <source>
        <tissue evidence="1">Leaves</tissue>
    </source>
</reference>
<dbReference type="Gramene" id="mRNA:HanXRQr2_Chr08g0322371">
    <property type="protein sequence ID" value="CDS:HanXRQr2_Chr08g0322371.1"/>
    <property type="gene ID" value="HanXRQr2_Chr08g0322371"/>
</dbReference>
<dbReference type="AlphaFoldDB" id="A0A9K3NBC7"/>